<dbReference type="GO" id="GO:0043657">
    <property type="term" value="C:host cell"/>
    <property type="evidence" value="ECO:0007669"/>
    <property type="project" value="UniProtKB-SubCell"/>
</dbReference>
<keyword evidence="3" id="KW-0964">Secreted</keyword>
<proteinExistence type="predicted"/>
<reference evidence="7" key="1">
    <citation type="submission" date="2017-03" db="EMBL/GenBank/DDBJ databases">
        <title>Phytopthora megakarya and P. palmivora, two closely related causual agents of cacao black pod achieved similar genome size and gene model numbers by different mechanisms.</title>
        <authorList>
            <person name="Ali S."/>
            <person name="Shao J."/>
            <person name="Larry D.J."/>
            <person name="Kronmiller B."/>
            <person name="Shen D."/>
            <person name="Strem M.D."/>
            <person name="Melnick R.L."/>
            <person name="Guiltinan M.J."/>
            <person name="Tyler B.M."/>
            <person name="Meinhardt L.W."/>
            <person name="Bailey B.A."/>
        </authorList>
    </citation>
    <scope>NUCLEOTIDE SEQUENCE [LARGE SCALE GENOMIC DNA]</scope>
    <source>
        <strain evidence="7">zdho120</strain>
    </source>
</reference>
<comment type="caution">
    <text evidence="6">The sequence shown here is derived from an EMBL/GenBank/DDBJ whole genome shotgun (WGS) entry which is preliminary data.</text>
</comment>
<evidence type="ECO:0000256" key="3">
    <source>
        <dbReference type="ARBA" id="ARBA00022525"/>
    </source>
</evidence>
<accession>A0A225UDI9</accession>
<evidence type="ECO:0000313" key="7">
    <source>
        <dbReference type="Proteomes" id="UP000198211"/>
    </source>
</evidence>
<evidence type="ECO:0000259" key="5">
    <source>
        <dbReference type="Pfam" id="PF20147"/>
    </source>
</evidence>
<evidence type="ECO:0000256" key="2">
    <source>
        <dbReference type="ARBA" id="ARBA00004613"/>
    </source>
</evidence>
<dbReference type="AlphaFoldDB" id="A0A225UDI9"/>
<protein>
    <submittedName>
        <fullName evidence="6">Crinkler (CRN)</fullName>
    </submittedName>
</protein>
<gene>
    <name evidence="6" type="ORF">PHMEG_00040443</name>
</gene>
<dbReference type="Proteomes" id="UP000198211">
    <property type="component" value="Unassembled WGS sequence"/>
</dbReference>
<evidence type="ECO:0000256" key="4">
    <source>
        <dbReference type="SAM" id="MobiDB-lite"/>
    </source>
</evidence>
<feature type="domain" description="Crinkler effector protein N-terminal" evidence="5">
    <location>
        <begin position="4"/>
        <end position="109"/>
    </location>
</feature>
<dbReference type="Pfam" id="PF20147">
    <property type="entry name" value="Crinkler"/>
    <property type="match status" value="1"/>
</dbReference>
<sequence length="257" mass="29092">MVWLFCVIVGVVGNPFSVSVDEGDSVDKLKKAIKVEIPDTIKGDAKKLQLFLAKTESGAWLDGAGAAAVKLGVYGHLHGFKRMDSTLRINNDKHFGKNFQPDEGQIHVLLLVPRYHQAAPIEKQLGYKRRSSKASRRKFLDPSEIPPDTSYNVHFNCGLPTMDVVLYALDNDTWNFRWKDGQPLTKTDLHDYFDKDERTTLRDLNKHSNLRIHDGVPDILSQDTEEYCSDTKSRVSSNGIRRKDEDEFISSGKLEKS</sequence>
<keyword evidence="7" id="KW-1185">Reference proteome</keyword>
<comment type="subcellular location">
    <subcellularLocation>
        <location evidence="1">Host cell</location>
    </subcellularLocation>
    <subcellularLocation>
        <location evidence="2">Secreted</location>
    </subcellularLocation>
</comment>
<dbReference type="EMBL" id="NBNE01021028">
    <property type="protein sequence ID" value="OWY91115.1"/>
    <property type="molecule type" value="Genomic_DNA"/>
</dbReference>
<dbReference type="InterPro" id="IPR045379">
    <property type="entry name" value="Crinkler_N"/>
</dbReference>
<feature type="region of interest" description="Disordered" evidence="4">
    <location>
        <begin position="230"/>
        <end position="257"/>
    </location>
</feature>
<name>A0A225UDI9_9STRA</name>
<organism evidence="6 7">
    <name type="scientific">Phytophthora megakarya</name>
    <dbReference type="NCBI Taxonomy" id="4795"/>
    <lineage>
        <taxon>Eukaryota</taxon>
        <taxon>Sar</taxon>
        <taxon>Stramenopiles</taxon>
        <taxon>Oomycota</taxon>
        <taxon>Peronosporomycetes</taxon>
        <taxon>Peronosporales</taxon>
        <taxon>Peronosporaceae</taxon>
        <taxon>Phytophthora</taxon>
    </lineage>
</organism>
<dbReference type="GO" id="GO:0005576">
    <property type="term" value="C:extracellular region"/>
    <property type="evidence" value="ECO:0007669"/>
    <property type="project" value="UniProtKB-SubCell"/>
</dbReference>
<evidence type="ECO:0000256" key="1">
    <source>
        <dbReference type="ARBA" id="ARBA00004340"/>
    </source>
</evidence>
<dbReference type="OrthoDB" id="127012at2759"/>
<evidence type="ECO:0000313" key="6">
    <source>
        <dbReference type="EMBL" id="OWY91115.1"/>
    </source>
</evidence>